<dbReference type="EMBL" id="CP014841">
    <property type="protein sequence ID" value="AND70635.1"/>
    <property type="molecule type" value="Genomic_DNA"/>
</dbReference>
<sequence>MTSPKLNPSCESLLRDCAEQLNLSLDETLARAVARLHAALYQSDADIADIDYSQSAESLTGPDVEVVSCIFEIARAQAAKWGEP</sequence>
<reference evidence="1 2" key="1">
    <citation type="submission" date="2016-02" db="EMBL/GenBank/DDBJ databases">
        <title>Complete genome sequencing and analysis of ATSB10, Dyella thiooxydans isolated from rhizosphere soil of sunflower (Helianthus annuus L.).</title>
        <authorList>
            <person name="Lee Y."/>
            <person name="Hwangbo K."/>
            <person name="Chung H."/>
            <person name="Yoo J."/>
            <person name="Kim K.Y."/>
            <person name="Sa T.M."/>
            <person name="Um Y."/>
            <person name="Madhaiyan M."/>
        </authorList>
    </citation>
    <scope>NUCLEOTIDE SEQUENCE [LARGE SCALE GENOMIC DNA]</scope>
    <source>
        <strain evidence="1 2">ATSB10</strain>
    </source>
</reference>
<organism evidence="1 2">
    <name type="scientific">Dyella thiooxydans</name>
    <dbReference type="NCBI Taxonomy" id="445710"/>
    <lineage>
        <taxon>Bacteria</taxon>
        <taxon>Pseudomonadati</taxon>
        <taxon>Pseudomonadota</taxon>
        <taxon>Gammaproteobacteria</taxon>
        <taxon>Lysobacterales</taxon>
        <taxon>Rhodanobacteraceae</taxon>
        <taxon>Dyella</taxon>
    </lineage>
</organism>
<name>A0A161J9X1_9GAMM</name>
<accession>A0A161J9X1</accession>
<dbReference type="AlphaFoldDB" id="A0A161J9X1"/>
<protein>
    <submittedName>
        <fullName evidence="1">Uncharacterized protein</fullName>
    </submittedName>
</protein>
<keyword evidence="2" id="KW-1185">Reference proteome</keyword>
<dbReference type="Proteomes" id="UP000077255">
    <property type="component" value="Chromosome"/>
</dbReference>
<proteinExistence type="predicted"/>
<dbReference type="RefSeq" id="WP_063673646.1">
    <property type="nucleotide sequence ID" value="NZ_CP014841.1"/>
</dbReference>
<dbReference type="PATRIC" id="fig|445710.3.peg.3181"/>
<evidence type="ECO:0000313" key="1">
    <source>
        <dbReference type="EMBL" id="AND70635.1"/>
    </source>
</evidence>
<evidence type="ECO:0000313" key="2">
    <source>
        <dbReference type="Proteomes" id="UP000077255"/>
    </source>
</evidence>
<dbReference type="KEGG" id="dtx:ATSB10_31810"/>
<gene>
    <name evidence="1" type="ORF">ATSB10_31810</name>
</gene>